<sequence>MFSGRSHAGTLLVTLAAGALAAGSALAEPTDKPAADIPAARPQTGPITIAVKADPKQPAWVKVCNKEPSNGSDICNVTRDFVTASGQPLLAIAVFATKDPQAKRDVYALRFLMPLGMQVQPGVRFNIDSQQGNTGKFSTCNTVGCFADATGFHGDYIESMKKGTELRIQAQNQTQREVTFVVPLAGFGKGFDGPALDPKVLADQAKKIDAEIDQRDEDLRKKSEAEGTAATAGDGAPKP</sequence>
<dbReference type="EMBL" id="VZZK01000001">
    <property type="protein sequence ID" value="KAB1081640.1"/>
    <property type="molecule type" value="Genomic_DNA"/>
</dbReference>
<dbReference type="OrthoDB" id="8017994at2"/>
<feature type="region of interest" description="Disordered" evidence="1">
    <location>
        <begin position="212"/>
        <end position="239"/>
    </location>
</feature>
<dbReference type="RefSeq" id="WP_150996144.1">
    <property type="nucleotide sequence ID" value="NZ_BPQY01000017.1"/>
</dbReference>
<dbReference type="InterPro" id="IPR010642">
    <property type="entry name" value="Invasion_prot_B"/>
</dbReference>
<proteinExistence type="predicted"/>
<feature type="compositionally biased region" description="Basic and acidic residues" evidence="1">
    <location>
        <begin position="212"/>
        <end position="225"/>
    </location>
</feature>
<feature type="signal peptide" evidence="2">
    <location>
        <begin position="1"/>
        <end position="27"/>
    </location>
</feature>
<keyword evidence="4" id="KW-1185">Reference proteome</keyword>
<feature type="chain" id="PRO_5026717848" evidence="2">
    <location>
        <begin position="28"/>
        <end position="239"/>
    </location>
</feature>
<keyword evidence="2" id="KW-0732">Signal</keyword>
<protein>
    <submittedName>
        <fullName evidence="3">Invasion associated locus B family protein</fullName>
    </submittedName>
</protein>
<dbReference type="AlphaFoldDB" id="A0A6L3T5E6"/>
<dbReference type="Proteomes" id="UP000474159">
    <property type="component" value="Unassembled WGS sequence"/>
</dbReference>
<organism evidence="3 4">
    <name type="scientific">Methylobacterium soli</name>
    <dbReference type="NCBI Taxonomy" id="553447"/>
    <lineage>
        <taxon>Bacteria</taxon>
        <taxon>Pseudomonadati</taxon>
        <taxon>Pseudomonadota</taxon>
        <taxon>Alphaproteobacteria</taxon>
        <taxon>Hyphomicrobiales</taxon>
        <taxon>Methylobacteriaceae</taxon>
        <taxon>Methylobacterium</taxon>
    </lineage>
</organism>
<evidence type="ECO:0000313" key="3">
    <source>
        <dbReference type="EMBL" id="KAB1081640.1"/>
    </source>
</evidence>
<name>A0A6L3T5E6_9HYPH</name>
<evidence type="ECO:0000256" key="1">
    <source>
        <dbReference type="SAM" id="MobiDB-lite"/>
    </source>
</evidence>
<dbReference type="Gene3D" id="2.60.40.1880">
    <property type="entry name" value="Invasion associated locus B (IalB) protein"/>
    <property type="match status" value="1"/>
</dbReference>
<comment type="caution">
    <text evidence="3">The sequence shown here is derived from an EMBL/GenBank/DDBJ whole genome shotgun (WGS) entry which is preliminary data.</text>
</comment>
<feature type="compositionally biased region" description="Low complexity" evidence="1">
    <location>
        <begin position="226"/>
        <end position="239"/>
    </location>
</feature>
<reference evidence="3 4" key="1">
    <citation type="submission" date="2019-09" db="EMBL/GenBank/DDBJ databases">
        <title>YIM 48816 draft genome.</title>
        <authorList>
            <person name="Jiang L."/>
        </authorList>
    </citation>
    <scope>NUCLEOTIDE SEQUENCE [LARGE SCALE GENOMIC DNA]</scope>
    <source>
        <strain evidence="3 4">YIM 48816</strain>
    </source>
</reference>
<evidence type="ECO:0000256" key="2">
    <source>
        <dbReference type="SAM" id="SignalP"/>
    </source>
</evidence>
<gene>
    <name evidence="3" type="ORF">F6X53_00610</name>
</gene>
<evidence type="ECO:0000313" key="4">
    <source>
        <dbReference type="Proteomes" id="UP000474159"/>
    </source>
</evidence>
<dbReference type="Pfam" id="PF06776">
    <property type="entry name" value="IalB"/>
    <property type="match status" value="1"/>
</dbReference>
<accession>A0A6L3T5E6</accession>
<dbReference type="InterPro" id="IPR038696">
    <property type="entry name" value="IalB_sf"/>
</dbReference>